<keyword evidence="1" id="KW-0547">Nucleotide-binding</keyword>
<feature type="non-terminal residue" evidence="5">
    <location>
        <position position="603"/>
    </location>
</feature>
<dbReference type="Gene3D" id="1.10.10.2220">
    <property type="match status" value="1"/>
</dbReference>
<keyword evidence="2" id="KW-0067">ATP-binding</keyword>
<dbReference type="InterPro" id="IPR027417">
    <property type="entry name" value="P-loop_NTPase"/>
</dbReference>
<dbReference type="PANTHER" id="PTHR43788:SF6">
    <property type="entry name" value="DNA HELICASE B"/>
    <property type="match status" value="1"/>
</dbReference>
<name>A0A848BEP1_9FIRM</name>
<dbReference type="InterPro" id="IPR055446">
    <property type="entry name" value="RecD2_N_OB"/>
</dbReference>
<evidence type="ECO:0000313" key="5">
    <source>
        <dbReference type="EMBL" id="NMD99667.1"/>
    </source>
</evidence>
<dbReference type="GO" id="GO:0006281">
    <property type="term" value="P:DNA repair"/>
    <property type="evidence" value="ECO:0007669"/>
    <property type="project" value="InterPro"/>
</dbReference>
<dbReference type="Proteomes" id="UP000543804">
    <property type="component" value="Unassembled WGS sequence"/>
</dbReference>
<sequence>MEQQTLAGFDTEETLAGVVDSVIFAAPSGGFAVFRLRPDHESGRVNVTVQSEAPLVGQQVALKGRWVVHPKFGRQFRAEHLVVSAPTSVDGIERFLASGVIDGLGPALARRIVQRFGAETLTVIEQQPARLAEVPGVGKATAEKVAASYQAQSELRDLMIWLEGHGLSGTFAARIFKRYGSFALDVLEQHPYRLAAEVEGIGFQTADAIARSIGIERDDAARVAAGIDYALTQIALSGHCCIPEGPLVERAAALLGVEREAVRASLRHGIEADTLAVEHVGGETLVYPPALYEAERRTAERLRYLAGRAEQLTVKAPAALVADWEARAGLRLAAGQRAAIEGALTSGIFVLTGGPGTGKTTVVRGMIELLERQGLTILLGAPTGRAAKRLAEATGRKAVTVHRMLEAQGGAQAMFAKDEDEQLEADVIILDEVSMMDIVLMRHFLDAVPAGCHIILVGDVDQLPAVGPGAVLKDILRSGVIPSVCLTEVFRQDEASRIVLNAHAINQGRLPECSAAGDFRFYELPDAAATANRIVDLCARELPAEGYSPLSDIQVLSPMHRQDCGVDSLNRRLQAALNPPSPAKSEYTNSVVTFRLGDKVMQT</sequence>
<dbReference type="Gene3D" id="1.10.150.20">
    <property type="entry name" value="5' to 3' exonuclease, C-terminal subdomain"/>
    <property type="match status" value="1"/>
</dbReference>
<feature type="domain" description="Helix-hairpin-helix DNA-binding motif class 1" evidence="3">
    <location>
        <begin position="94"/>
        <end position="115"/>
    </location>
</feature>
<dbReference type="AlphaFoldDB" id="A0A848BEP1"/>
<organism evidence="5 6">
    <name type="scientific">Selenomonas bovis</name>
    <dbReference type="NCBI Taxonomy" id="416586"/>
    <lineage>
        <taxon>Bacteria</taxon>
        <taxon>Bacillati</taxon>
        <taxon>Bacillota</taxon>
        <taxon>Negativicutes</taxon>
        <taxon>Selenomonadales</taxon>
        <taxon>Selenomonadaceae</taxon>
        <taxon>Selenomonas</taxon>
    </lineage>
</organism>
<dbReference type="InterPro" id="IPR010994">
    <property type="entry name" value="RuvA_2-like"/>
</dbReference>
<keyword evidence="6" id="KW-1185">Reference proteome</keyword>
<dbReference type="Pfam" id="PF13245">
    <property type="entry name" value="AAA_19"/>
    <property type="match status" value="1"/>
</dbReference>
<feature type="domain" description="Helix-hairpin-helix DNA-binding motif class 1" evidence="3">
    <location>
        <begin position="129"/>
        <end position="148"/>
    </location>
</feature>
<dbReference type="PANTHER" id="PTHR43788">
    <property type="entry name" value="DNA2/NAM7 HELICASE FAMILY MEMBER"/>
    <property type="match status" value="1"/>
</dbReference>
<dbReference type="Gene3D" id="3.40.50.300">
    <property type="entry name" value="P-loop containing nucleotide triphosphate hydrolases"/>
    <property type="match status" value="2"/>
</dbReference>
<dbReference type="Pfam" id="PF23139">
    <property type="entry name" value="OB_YrrC"/>
    <property type="match status" value="1"/>
</dbReference>
<dbReference type="InterPro" id="IPR050534">
    <property type="entry name" value="Coronavir_polyprotein_1ab"/>
</dbReference>
<reference evidence="5 6" key="1">
    <citation type="submission" date="2020-04" db="EMBL/GenBank/DDBJ databases">
        <authorList>
            <person name="Hitch T.C.A."/>
            <person name="Wylensek D."/>
            <person name="Clavel T."/>
        </authorList>
    </citation>
    <scope>NUCLEOTIDE SEQUENCE [LARGE SCALE GENOMIC DNA]</scope>
    <source>
        <strain evidence="5 6">PG-130-P53-12</strain>
    </source>
</reference>
<dbReference type="GO" id="GO:0017116">
    <property type="term" value="F:single-stranded DNA helicase activity"/>
    <property type="evidence" value="ECO:0007669"/>
    <property type="project" value="TreeGrafter"/>
</dbReference>
<dbReference type="CDD" id="cd17933">
    <property type="entry name" value="DEXSc_RecD-like"/>
    <property type="match status" value="1"/>
</dbReference>
<dbReference type="InterPro" id="IPR029493">
    <property type="entry name" value="RecD2-like_HHH"/>
</dbReference>
<feature type="domain" description="Helix-hairpin-helix DNA-binding motif class 1" evidence="3">
    <location>
        <begin position="193"/>
        <end position="212"/>
    </location>
</feature>
<accession>A0A848BEP1</accession>
<dbReference type="GO" id="GO:0003677">
    <property type="term" value="F:DNA binding"/>
    <property type="evidence" value="ECO:0007669"/>
    <property type="project" value="InterPro"/>
</dbReference>
<evidence type="ECO:0000256" key="1">
    <source>
        <dbReference type="ARBA" id="ARBA00022741"/>
    </source>
</evidence>
<dbReference type="InterPro" id="IPR003583">
    <property type="entry name" value="Hlx-hairpin-Hlx_DNA-bd_motif"/>
</dbReference>
<feature type="domain" description="AAA+ ATPase" evidence="4">
    <location>
        <begin position="345"/>
        <end position="461"/>
    </location>
</feature>
<evidence type="ECO:0000259" key="3">
    <source>
        <dbReference type="SMART" id="SM00278"/>
    </source>
</evidence>
<evidence type="ECO:0000256" key="2">
    <source>
        <dbReference type="ARBA" id="ARBA00022840"/>
    </source>
</evidence>
<dbReference type="Pfam" id="PF14490">
    <property type="entry name" value="HHH_RecD2"/>
    <property type="match status" value="1"/>
</dbReference>
<comment type="caution">
    <text evidence="5">The sequence shown here is derived from an EMBL/GenBank/DDBJ whole genome shotgun (WGS) entry which is preliminary data.</text>
</comment>
<dbReference type="SUPFAM" id="SSF47781">
    <property type="entry name" value="RuvA domain 2-like"/>
    <property type="match status" value="1"/>
</dbReference>
<proteinExistence type="predicted"/>
<dbReference type="GO" id="GO:0009338">
    <property type="term" value="C:exodeoxyribonuclease V complex"/>
    <property type="evidence" value="ECO:0007669"/>
    <property type="project" value="TreeGrafter"/>
</dbReference>
<dbReference type="RefSeq" id="WP_170077920.1">
    <property type="nucleotide sequence ID" value="NZ_JABAFA010000045.1"/>
</dbReference>
<dbReference type="InterPro" id="IPR003593">
    <property type="entry name" value="AAA+_ATPase"/>
</dbReference>
<dbReference type="GO" id="GO:0005524">
    <property type="term" value="F:ATP binding"/>
    <property type="evidence" value="ECO:0007669"/>
    <property type="project" value="UniProtKB-KW"/>
</dbReference>
<gene>
    <name evidence="5" type="ORF">HF878_09390</name>
</gene>
<dbReference type="Gene3D" id="2.30.30.940">
    <property type="match status" value="1"/>
</dbReference>
<dbReference type="Pfam" id="PF14520">
    <property type="entry name" value="HHH_5"/>
    <property type="match status" value="1"/>
</dbReference>
<dbReference type="SMART" id="SM00382">
    <property type="entry name" value="AAA"/>
    <property type="match status" value="1"/>
</dbReference>
<dbReference type="SMART" id="SM00278">
    <property type="entry name" value="HhH1"/>
    <property type="match status" value="3"/>
</dbReference>
<protein>
    <submittedName>
        <fullName evidence="5">AAA family ATPase</fullName>
    </submittedName>
</protein>
<evidence type="ECO:0000259" key="4">
    <source>
        <dbReference type="SMART" id="SM00382"/>
    </source>
</evidence>
<dbReference type="GO" id="GO:0006310">
    <property type="term" value="P:DNA recombination"/>
    <property type="evidence" value="ECO:0007669"/>
    <property type="project" value="TreeGrafter"/>
</dbReference>
<evidence type="ECO:0000313" key="6">
    <source>
        <dbReference type="Proteomes" id="UP000543804"/>
    </source>
</evidence>
<dbReference type="SUPFAM" id="SSF52540">
    <property type="entry name" value="P-loop containing nucleoside triphosphate hydrolases"/>
    <property type="match status" value="1"/>
</dbReference>
<dbReference type="EMBL" id="JABAFA010000045">
    <property type="protein sequence ID" value="NMD99667.1"/>
    <property type="molecule type" value="Genomic_DNA"/>
</dbReference>